<accession>A0A365YNK1</accession>
<dbReference type="AlphaFoldDB" id="A0A365YNK1"/>
<protein>
    <submittedName>
        <fullName evidence="1">Uncharacterized protein</fullName>
    </submittedName>
</protein>
<proteinExistence type="predicted"/>
<sequence>MMTAWIYFVKRVSPTSFRSYSGHMRWDSLFEDLESQLQAQLEAQFRDEVAENIRIERATENLAGKLRALTGRTVQLQLPGSVEAVGTVGPMGEDYLCVDAEASNLLVTLRAIRRITVPYSSRPTALPRPEPSPVKLPALLRGLLRDRSRMRIHDGHGELLAEGTPTQIGQDFLVIAAHPRDEFPRESSITEHSIVPLAAIGWISIPRGY</sequence>
<dbReference type="EMBL" id="POAF01000001">
    <property type="protein sequence ID" value="RBM04218.1"/>
    <property type="molecule type" value="Genomic_DNA"/>
</dbReference>
<organism evidence="1 2">
    <name type="scientific">Glutamicibacter soli</name>
    <dbReference type="NCBI Taxonomy" id="453836"/>
    <lineage>
        <taxon>Bacteria</taxon>
        <taxon>Bacillati</taxon>
        <taxon>Actinomycetota</taxon>
        <taxon>Actinomycetes</taxon>
        <taxon>Micrococcales</taxon>
        <taxon>Micrococcaceae</taxon>
        <taxon>Glutamicibacter</taxon>
    </lineage>
</organism>
<comment type="caution">
    <text evidence="1">The sequence shown here is derived from an EMBL/GenBank/DDBJ whole genome shotgun (WGS) entry which is preliminary data.</text>
</comment>
<gene>
    <name evidence="1" type="ORF">C1H84_02740</name>
</gene>
<reference evidence="1 2" key="1">
    <citation type="submission" date="2018-01" db="EMBL/GenBank/DDBJ databases">
        <title>Glutamicibacter soli strain NHPC-3 Whole genome sequence and assembly.</title>
        <authorList>
            <person name="Choudhury P."/>
            <person name="Gupta D."/>
            <person name="Sengupta K."/>
            <person name="Jawed A."/>
            <person name="Sultana N."/>
            <person name="Saha P."/>
        </authorList>
    </citation>
    <scope>NUCLEOTIDE SEQUENCE [LARGE SCALE GENOMIC DNA]</scope>
    <source>
        <strain evidence="1 2">NHPC-3</strain>
    </source>
</reference>
<evidence type="ECO:0000313" key="2">
    <source>
        <dbReference type="Proteomes" id="UP000252167"/>
    </source>
</evidence>
<dbReference type="Proteomes" id="UP000252167">
    <property type="component" value="Unassembled WGS sequence"/>
</dbReference>
<keyword evidence="2" id="KW-1185">Reference proteome</keyword>
<name>A0A365YNK1_9MICC</name>
<evidence type="ECO:0000313" key="1">
    <source>
        <dbReference type="EMBL" id="RBM04218.1"/>
    </source>
</evidence>